<dbReference type="Pfam" id="PF04828">
    <property type="entry name" value="GFA"/>
    <property type="match status" value="1"/>
</dbReference>
<comment type="caution">
    <text evidence="6">The sequence shown here is derived from an EMBL/GenBank/DDBJ whole genome shotgun (WGS) entry which is preliminary data.</text>
</comment>
<keyword evidence="7" id="KW-1185">Reference proteome</keyword>
<evidence type="ECO:0000313" key="7">
    <source>
        <dbReference type="Proteomes" id="UP001597294"/>
    </source>
</evidence>
<dbReference type="EMBL" id="JBHUII010000001">
    <property type="protein sequence ID" value="MFD2204986.1"/>
    <property type="molecule type" value="Genomic_DNA"/>
</dbReference>
<evidence type="ECO:0000313" key="6">
    <source>
        <dbReference type="EMBL" id="MFD2204986.1"/>
    </source>
</evidence>
<dbReference type="InterPro" id="IPR011057">
    <property type="entry name" value="Mss4-like_sf"/>
</dbReference>
<name>A0ABW5BHP1_9PROT</name>
<gene>
    <name evidence="6" type="ORF">ACFSKO_05175</name>
</gene>
<feature type="domain" description="CENP-V/GFA" evidence="5">
    <location>
        <begin position="5"/>
        <end position="123"/>
    </location>
</feature>
<reference evidence="7" key="1">
    <citation type="journal article" date="2019" name="Int. J. Syst. Evol. Microbiol.">
        <title>The Global Catalogue of Microorganisms (GCM) 10K type strain sequencing project: providing services to taxonomists for standard genome sequencing and annotation.</title>
        <authorList>
            <consortium name="The Broad Institute Genomics Platform"/>
            <consortium name="The Broad Institute Genome Sequencing Center for Infectious Disease"/>
            <person name="Wu L."/>
            <person name="Ma J."/>
        </authorList>
    </citation>
    <scope>NUCLEOTIDE SEQUENCE [LARGE SCALE GENOMIC DNA]</scope>
    <source>
        <strain evidence="7">CGMCC 4.7192</strain>
    </source>
</reference>
<dbReference type="SUPFAM" id="SSF51316">
    <property type="entry name" value="Mss4-like"/>
    <property type="match status" value="1"/>
</dbReference>
<dbReference type="Gene3D" id="3.90.1590.10">
    <property type="entry name" value="glutathione-dependent formaldehyde- activating enzyme (gfa)"/>
    <property type="match status" value="1"/>
</dbReference>
<sequence>MSEILEGGCLCGKVRYQTTCLNSQIKINCHCRDCQKLSGGPYVSLMGIPPESFSVTGETRCFEHEGGSGGRMRAFCCSHCNGRVYGEPEIARGMILILATSLDKPEIFTPNADMFVKSAVPWDRMDETIPKYEGAFPRG</sequence>
<dbReference type="RefSeq" id="WP_380249098.1">
    <property type="nucleotide sequence ID" value="NZ_JBHUII010000001.1"/>
</dbReference>
<accession>A0ABW5BHP1</accession>
<evidence type="ECO:0000259" key="5">
    <source>
        <dbReference type="PROSITE" id="PS51891"/>
    </source>
</evidence>
<dbReference type="PANTHER" id="PTHR33337:SF40">
    <property type="entry name" value="CENP-V_GFA DOMAIN-CONTAINING PROTEIN-RELATED"/>
    <property type="match status" value="1"/>
</dbReference>
<dbReference type="InterPro" id="IPR006913">
    <property type="entry name" value="CENP-V/GFA"/>
</dbReference>
<keyword evidence="3" id="KW-0862">Zinc</keyword>
<proteinExistence type="inferred from homology"/>
<keyword evidence="4" id="KW-0456">Lyase</keyword>
<comment type="similarity">
    <text evidence="1">Belongs to the Gfa family.</text>
</comment>
<evidence type="ECO:0000256" key="4">
    <source>
        <dbReference type="ARBA" id="ARBA00023239"/>
    </source>
</evidence>
<dbReference type="PANTHER" id="PTHR33337">
    <property type="entry name" value="GFA DOMAIN-CONTAINING PROTEIN"/>
    <property type="match status" value="1"/>
</dbReference>
<dbReference type="PROSITE" id="PS51891">
    <property type="entry name" value="CENP_V_GFA"/>
    <property type="match status" value="1"/>
</dbReference>
<evidence type="ECO:0000256" key="2">
    <source>
        <dbReference type="ARBA" id="ARBA00022723"/>
    </source>
</evidence>
<organism evidence="6 7">
    <name type="scientific">Kiloniella antarctica</name>
    <dbReference type="NCBI Taxonomy" id="1550907"/>
    <lineage>
        <taxon>Bacteria</taxon>
        <taxon>Pseudomonadati</taxon>
        <taxon>Pseudomonadota</taxon>
        <taxon>Alphaproteobacteria</taxon>
        <taxon>Rhodospirillales</taxon>
        <taxon>Kiloniellaceae</taxon>
        <taxon>Kiloniella</taxon>
    </lineage>
</organism>
<keyword evidence="2" id="KW-0479">Metal-binding</keyword>
<evidence type="ECO:0000256" key="3">
    <source>
        <dbReference type="ARBA" id="ARBA00022833"/>
    </source>
</evidence>
<protein>
    <submittedName>
        <fullName evidence="6">GFA family protein</fullName>
    </submittedName>
</protein>
<evidence type="ECO:0000256" key="1">
    <source>
        <dbReference type="ARBA" id="ARBA00005495"/>
    </source>
</evidence>
<dbReference type="Proteomes" id="UP001597294">
    <property type="component" value="Unassembled WGS sequence"/>
</dbReference>